<reference evidence="2" key="1">
    <citation type="submission" date="2022-04" db="EMBL/GenBank/DDBJ databases">
        <title>Xanthomonas prunicola pv. tritici, a pathogen causing a previously unreported foliar disease of wheat.</title>
        <authorList>
            <person name="Clavijo F."/>
            <person name="Curland R.D."/>
            <person name="Dill-Macky R."/>
            <person name="Pereyra S."/>
            <person name="Roman-Reyna V."/>
            <person name="Siri M.I."/>
        </authorList>
    </citation>
    <scope>NUCLEOTIDE SEQUENCE</scope>
    <source>
        <strain evidence="2">CIX249</strain>
    </source>
</reference>
<name>A0A9Q9J5Z0_9XANT</name>
<dbReference type="GeneID" id="75151404"/>
<feature type="region of interest" description="Disordered" evidence="1">
    <location>
        <begin position="658"/>
        <end position="737"/>
    </location>
</feature>
<dbReference type="EMBL" id="CP096142">
    <property type="protein sequence ID" value="UXA67000.1"/>
    <property type="molecule type" value="Genomic_DNA"/>
</dbReference>
<evidence type="ECO:0000256" key="1">
    <source>
        <dbReference type="SAM" id="MobiDB-lite"/>
    </source>
</evidence>
<sequence>MKIQQPTTAHSSSADTLHEQVSAESGGEIQPPASPQAMPVSAALAALPSRPASTFAGRAASHAPNAEPAPPQPPRSATATQSTARGLVARAGSALASGTQHATAAVSQAASDLWSLSDLRTMLQVHASDPAFLQLVRHADPEQLAPQSLAHFRAATTQLRNAVTQAPGLEKRFRHQLLGDITAVEKALRPLEQGVPVTRRALTALSNLVNFWPLIVPSPLMANQAKTFAYSLSAATKGVVAMSMASLRPTADGLPFPIIGGGQLGRDANEMYLYAYLLNGAFLGFEITKKTHNDAARHQAEAIENNLGFAAAASTACAALMLTPFIWNSISTLCNRVYSQASHISASAAQSLGFQDRAQRLRAGVSPGEISMQLRAQLDEIVAALLNGRDAFKQARDNFGSSHGHELTSTLNGQCTHLLETVDRCCKRLSGALQHDQHQPASIPPPLHNNDFSSKLSLALLGAGVTGLVIYLIQPDRIGTVDTLADTAVVTAVMLQSAFNKNTNRQGSMERFKSMCGGSMVVAMALGADKLSKTLADRSLIEASSASPYYAAAVMTLMAMTMPGPVANGAELAMNWSGRQIGRLFAGPDGTPLATTLPSSPEELQETTHRTLRYLLQLSPAHRQIYEEQTVANAALQAIQDAGAAAQPRASSVTITEVEDGTGAATGPRVPTEAGGTMEHGTVRDAGTHAPGGSNRGIGDEIEEQSDATVSASANNAGSVRAYEPGDTTAGHPSDHH</sequence>
<proteinExistence type="predicted"/>
<dbReference type="Proteomes" id="UP001058381">
    <property type="component" value="Chromosome"/>
</dbReference>
<protein>
    <submittedName>
        <fullName evidence="2">Type III secretion system effector protein</fullName>
    </submittedName>
</protein>
<feature type="compositionally biased region" description="Polar residues" evidence="1">
    <location>
        <begin position="707"/>
        <end position="718"/>
    </location>
</feature>
<organism evidence="2 3">
    <name type="scientific">Xanthomonas prunicola</name>
    <dbReference type="NCBI Taxonomy" id="2053930"/>
    <lineage>
        <taxon>Bacteria</taxon>
        <taxon>Pseudomonadati</taxon>
        <taxon>Pseudomonadota</taxon>
        <taxon>Gammaproteobacteria</taxon>
        <taxon>Lysobacterales</taxon>
        <taxon>Lysobacteraceae</taxon>
        <taxon>Xanthomonas</taxon>
    </lineage>
</organism>
<feature type="compositionally biased region" description="Low complexity" evidence="1">
    <location>
        <begin position="37"/>
        <end position="53"/>
    </location>
</feature>
<gene>
    <name evidence="2" type="ORF">M0D43_08580</name>
</gene>
<dbReference type="AlphaFoldDB" id="A0A9Q9J5Z0"/>
<feature type="compositionally biased region" description="Polar residues" evidence="1">
    <location>
        <begin position="1"/>
        <end position="15"/>
    </location>
</feature>
<feature type="region of interest" description="Disordered" evidence="1">
    <location>
        <begin position="1"/>
        <end position="84"/>
    </location>
</feature>
<evidence type="ECO:0000313" key="3">
    <source>
        <dbReference type="Proteomes" id="UP001058381"/>
    </source>
</evidence>
<dbReference type="RefSeq" id="WP_252164306.1">
    <property type="nucleotide sequence ID" value="NZ_CP094827.1"/>
</dbReference>
<evidence type="ECO:0000313" key="2">
    <source>
        <dbReference type="EMBL" id="UXA67000.1"/>
    </source>
</evidence>
<accession>A0A9Q9J5Z0</accession>
<dbReference type="NCBIfam" id="NF041377">
    <property type="entry name" value="XopX"/>
    <property type="match status" value="1"/>
</dbReference>